<organism evidence="1">
    <name type="scientific">bioreactor metagenome</name>
    <dbReference type="NCBI Taxonomy" id="1076179"/>
    <lineage>
        <taxon>unclassified sequences</taxon>
        <taxon>metagenomes</taxon>
        <taxon>ecological metagenomes</taxon>
    </lineage>
</organism>
<comment type="caution">
    <text evidence="1">The sequence shown here is derived from an EMBL/GenBank/DDBJ whole genome shotgun (WGS) entry which is preliminary data.</text>
</comment>
<dbReference type="AlphaFoldDB" id="A0A645BBA0"/>
<dbReference type="EMBL" id="VSSQ01017059">
    <property type="protein sequence ID" value="MPM58984.1"/>
    <property type="molecule type" value="Genomic_DNA"/>
</dbReference>
<accession>A0A645BBA0</accession>
<sequence>MLNLTLTTQSGKTQDLNLPLRVEDIVQRPMPFYLAYGKATATFETPDADLNEKLGSLMPNAVEGGVQELNLLAYILDRMDEKRLALLRGNLPDEPCDITELTRRANYFCDRYLDRDGNPDPYVVPLERYRESSSLSEKLQREFRMNLEKQRMTGGQLFDRIIEQAKENGDLARFDAIDEYILDDTSYKGKLCSYEFDLLPAMNFGGSEGIYIDCYLKGKFDESGRDSLHIGTIKTLDTNLNACKVMGELCGALMYHENRFVNENLYLFDSTESIERMITKSMEIEQAQSTGPEMQIGQQI</sequence>
<proteinExistence type="predicted"/>
<reference evidence="1" key="1">
    <citation type="submission" date="2019-08" db="EMBL/GenBank/DDBJ databases">
        <authorList>
            <person name="Kucharzyk K."/>
            <person name="Murdoch R.W."/>
            <person name="Higgins S."/>
            <person name="Loffler F."/>
        </authorList>
    </citation>
    <scope>NUCLEOTIDE SEQUENCE</scope>
</reference>
<name>A0A645BBA0_9ZZZZ</name>
<protein>
    <submittedName>
        <fullName evidence="1">Uncharacterized protein</fullName>
    </submittedName>
</protein>
<evidence type="ECO:0000313" key="1">
    <source>
        <dbReference type="EMBL" id="MPM58984.1"/>
    </source>
</evidence>
<gene>
    <name evidence="1" type="ORF">SDC9_105820</name>
</gene>